<gene>
    <name evidence="2" type="ORF">BQ2448_343</name>
</gene>
<feature type="region of interest" description="Disordered" evidence="1">
    <location>
        <begin position="80"/>
        <end position="116"/>
    </location>
</feature>
<evidence type="ECO:0000256" key="1">
    <source>
        <dbReference type="SAM" id="MobiDB-lite"/>
    </source>
</evidence>
<accession>A0A238F267</accession>
<keyword evidence="3" id="KW-1185">Reference proteome</keyword>
<evidence type="ECO:0000313" key="3">
    <source>
        <dbReference type="Proteomes" id="UP000198372"/>
    </source>
</evidence>
<dbReference type="CDD" id="cd09917">
    <property type="entry name" value="F-box_SF"/>
    <property type="match status" value="1"/>
</dbReference>
<protein>
    <submittedName>
        <fullName evidence="2">BQ2448_343 protein</fullName>
    </submittedName>
</protein>
<feature type="region of interest" description="Disordered" evidence="1">
    <location>
        <begin position="432"/>
        <end position="458"/>
    </location>
</feature>
<dbReference type="AlphaFoldDB" id="A0A238F267"/>
<dbReference type="OrthoDB" id="2534537at2759"/>
<name>A0A238F267_9BASI</name>
<dbReference type="Proteomes" id="UP000198372">
    <property type="component" value="Unassembled WGS sequence"/>
</dbReference>
<feature type="compositionally biased region" description="Basic and acidic residues" evidence="1">
    <location>
        <begin position="440"/>
        <end position="458"/>
    </location>
</feature>
<sequence length="482" mass="53433">MAHAGEPISNRLPPELLLRIVSFSVPPASYHAWSSRSEALRSFCSVSSRWRDVAQALLVQAPVIKTEAVAQKFLARLDSGSTTTSSSAPLDDKGRAGEPDPGAAVDRDGDDDDGDSIRNQVAELRLGDNEIFASWTNGFSDVVARCKSLKRLFVLNADHVILAELGDHSSQSFRFVQEVQEFVDWLTRCPVVSKDLHYFHGCNLQFAPPLYYVKPSPPPASPSLPSPTTLHEIPSLVLPFRFMSLSHSGLPLLIPPNSLPCLTHLSLYDVYRSYGLEDALDLEINDYALLLRTLGPQLKAAKLDLVLYPPFDFDTWLPTLSSTTYGHWDHGLSKTSQNDWRGAGGQLQLFQVSSYETPSLFTLLQACQSLKVIIADVFPLDRDTRTHLLGPPPHSFVGHTNLSKIRFRRGPILVENSVGGESHSVNNVGSMNQRVQRSSSQEEAKLIQSLKEGRQHSGLEDEEARFGLTFETYCQEEGIRVE</sequence>
<dbReference type="EMBL" id="FMSP01000003">
    <property type="protein sequence ID" value="SCV68222.1"/>
    <property type="molecule type" value="Genomic_DNA"/>
</dbReference>
<reference evidence="3" key="1">
    <citation type="submission" date="2016-09" db="EMBL/GenBank/DDBJ databases">
        <authorList>
            <person name="Jeantristanb JTB J.-T."/>
            <person name="Ricardo R."/>
        </authorList>
    </citation>
    <scope>NUCLEOTIDE SEQUENCE [LARGE SCALE GENOMIC DNA]</scope>
</reference>
<organism evidence="2 3">
    <name type="scientific">Microbotryum intermedium</name>
    <dbReference type="NCBI Taxonomy" id="269621"/>
    <lineage>
        <taxon>Eukaryota</taxon>
        <taxon>Fungi</taxon>
        <taxon>Dikarya</taxon>
        <taxon>Basidiomycota</taxon>
        <taxon>Pucciniomycotina</taxon>
        <taxon>Microbotryomycetes</taxon>
        <taxon>Microbotryales</taxon>
        <taxon>Microbotryaceae</taxon>
        <taxon>Microbotryum</taxon>
    </lineage>
</organism>
<evidence type="ECO:0000313" key="2">
    <source>
        <dbReference type="EMBL" id="SCV68222.1"/>
    </source>
</evidence>
<proteinExistence type="predicted"/>